<proteinExistence type="predicted"/>
<comment type="caution">
    <text evidence="1">The sequence shown here is derived from an EMBL/GenBank/DDBJ whole genome shotgun (WGS) entry which is preliminary data.</text>
</comment>
<protein>
    <submittedName>
        <fullName evidence="1">Uncharacterized protein</fullName>
    </submittedName>
</protein>
<gene>
    <name evidence="1" type="ORF">GDO81_015597</name>
</gene>
<name>A0AAV7AVJ5_ENGPU</name>
<dbReference type="AlphaFoldDB" id="A0AAV7AVJ5"/>
<organism evidence="1 2">
    <name type="scientific">Engystomops pustulosus</name>
    <name type="common">Tungara frog</name>
    <name type="synonym">Physalaemus pustulosus</name>
    <dbReference type="NCBI Taxonomy" id="76066"/>
    <lineage>
        <taxon>Eukaryota</taxon>
        <taxon>Metazoa</taxon>
        <taxon>Chordata</taxon>
        <taxon>Craniata</taxon>
        <taxon>Vertebrata</taxon>
        <taxon>Euteleostomi</taxon>
        <taxon>Amphibia</taxon>
        <taxon>Batrachia</taxon>
        <taxon>Anura</taxon>
        <taxon>Neobatrachia</taxon>
        <taxon>Hyloidea</taxon>
        <taxon>Leptodactylidae</taxon>
        <taxon>Leiuperinae</taxon>
        <taxon>Engystomops</taxon>
    </lineage>
</organism>
<sequence>MIKLNLSRIIRFCVTGDNKSFPFSEESGSYLRDIPFPTLPSLQSYKLKLCSQNKMGESREIQCFNRQLSTTAKN</sequence>
<dbReference type="Proteomes" id="UP000824782">
    <property type="component" value="Unassembled WGS sequence"/>
</dbReference>
<evidence type="ECO:0000313" key="2">
    <source>
        <dbReference type="Proteomes" id="UP000824782"/>
    </source>
</evidence>
<keyword evidence="2" id="KW-1185">Reference proteome</keyword>
<reference evidence="1" key="1">
    <citation type="thesis" date="2020" institute="ProQuest LLC" country="789 East Eisenhower Parkway, Ann Arbor, MI, USA">
        <title>Comparative Genomics and Chromosome Evolution.</title>
        <authorList>
            <person name="Mudd A.B."/>
        </authorList>
    </citation>
    <scope>NUCLEOTIDE SEQUENCE</scope>
    <source>
        <strain evidence="1">237g6f4</strain>
        <tissue evidence="1">Blood</tissue>
    </source>
</reference>
<evidence type="ECO:0000313" key="1">
    <source>
        <dbReference type="EMBL" id="KAG8562123.1"/>
    </source>
</evidence>
<accession>A0AAV7AVJ5</accession>
<dbReference type="EMBL" id="WNYA01000007">
    <property type="protein sequence ID" value="KAG8562123.1"/>
    <property type="molecule type" value="Genomic_DNA"/>
</dbReference>